<evidence type="ECO:0000259" key="5">
    <source>
        <dbReference type="PROSITE" id="PS50893"/>
    </source>
</evidence>
<dbReference type="Pfam" id="PF00005">
    <property type="entry name" value="ABC_tran"/>
    <property type="match status" value="2"/>
</dbReference>
<dbReference type="CDD" id="cd03221">
    <property type="entry name" value="ABCF_EF-3"/>
    <property type="match status" value="1"/>
</dbReference>
<dbReference type="InterPro" id="IPR003439">
    <property type="entry name" value="ABC_transporter-like_ATP-bd"/>
</dbReference>
<keyword evidence="1" id="KW-0677">Repeat</keyword>
<gene>
    <name evidence="6" type="ORF">FC78_GL001515</name>
</gene>
<keyword evidence="3" id="KW-0067">ATP-binding</keyword>
<dbReference type="InterPro" id="IPR050611">
    <property type="entry name" value="ABCF"/>
</dbReference>
<dbReference type="GO" id="GO:0005524">
    <property type="term" value="F:ATP binding"/>
    <property type="evidence" value="ECO:0007669"/>
    <property type="project" value="UniProtKB-KW"/>
</dbReference>
<evidence type="ECO:0000313" key="7">
    <source>
        <dbReference type="Proteomes" id="UP000051515"/>
    </source>
</evidence>
<dbReference type="RefSeq" id="WP_056951766.1">
    <property type="nucleotide sequence ID" value="NZ_AZDY01000036.1"/>
</dbReference>
<dbReference type="Proteomes" id="UP000051515">
    <property type="component" value="Unassembled WGS sequence"/>
</dbReference>
<accession>A0A0R1KJ68</accession>
<evidence type="ECO:0000256" key="4">
    <source>
        <dbReference type="SAM" id="MobiDB-lite"/>
    </source>
</evidence>
<comment type="caution">
    <text evidence="6">The sequence shown here is derived from an EMBL/GenBank/DDBJ whole genome shotgun (WGS) entry which is preliminary data.</text>
</comment>
<dbReference type="SUPFAM" id="SSF52540">
    <property type="entry name" value="P-loop containing nucleoside triphosphate hydrolases"/>
    <property type="match status" value="2"/>
</dbReference>
<name>A0A0R1KJ68_9LACO</name>
<evidence type="ECO:0000256" key="3">
    <source>
        <dbReference type="ARBA" id="ARBA00022840"/>
    </source>
</evidence>
<sequence>MLQISKGIISINDNILFTFPNLIVHSDEIIGIVGDNGAGKTTFFNYIIENIRRKKIINFNGTYSLVKQIQPTDDMKSGGERTKATIIESLESHPALLMLDEPSTNLDTTQQIWLKDIINSFNGTLLLITHDESLLNLVNSLWIINDKKLTVYNESYREFLLNKEKSYKKQLTSYKQQQIQISKWKKQIQKREQRAERLKKGNGRKLSSSDKKAAGMTSHDAMEKKMQKSAKTLENRMNRTIKVQRPRTVKPIKFVDPNTKLLDNRTVLNIKDTTIKINDRILIDDVNLKLKYGDHIQITGKNGSGKTTMIKMVLRHKEKFFLNHISIGYFDQNHTSLADKDKVNSLIRASSDQNSQTIFATFSSLGIKEILTRRVSELSGGQRVKLQLAKILLGPHQLLILDEPTNYLDLRAKKGLEDFLINYPGTIILISHDIDFTEKLNFKTYNIKNKKLLNPILNNHYSSSEDDNLLLLKQRLGTFIADPNISMEEIKDLQNKIKKLETNR</sequence>
<feature type="domain" description="ABC transporter" evidence="5">
    <location>
        <begin position="268"/>
        <end position="474"/>
    </location>
</feature>
<evidence type="ECO:0000313" key="6">
    <source>
        <dbReference type="EMBL" id="KRK83558.1"/>
    </source>
</evidence>
<dbReference type="PANTHER" id="PTHR19211:SF100">
    <property type="entry name" value="RIBOSOME PROTECTION PROTEIN VMLR"/>
    <property type="match status" value="1"/>
</dbReference>
<dbReference type="GO" id="GO:0016887">
    <property type="term" value="F:ATP hydrolysis activity"/>
    <property type="evidence" value="ECO:0007669"/>
    <property type="project" value="InterPro"/>
</dbReference>
<organism evidence="6 7">
    <name type="scientific">Companilactobacillus bobalius DSM 19674</name>
    <dbReference type="NCBI Taxonomy" id="1423788"/>
    <lineage>
        <taxon>Bacteria</taxon>
        <taxon>Bacillati</taxon>
        <taxon>Bacillota</taxon>
        <taxon>Bacilli</taxon>
        <taxon>Lactobacillales</taxon>
        <taxon>Lactobacillaceae</taxon>
        <taxon>Companilactobacillus</taxon>
        <taxon>Companilactobacillus bobalius</taxon>
    </lineage>
</organism>
<dbReference type="STRING" id="1423788.FC78_GL001515"/>
<dbReference type="PROSITE" id="PS50893">
    <property type="entry name" value="ABC_TRANSPORTER_2"/>
    <property type="match status" value="1"/>
</dbReference>
<dbReference type="SMART" id="SM00382">
    <property type="entry name" value="AAA"/>
    <property type="match status" value="2"/>
</dbReference>
<dbReference type="EMBL" id="AZDY01000036">
    <property type="protein sequence ID" value="KRK83558.1"/>
    <property type="molecule type" value="Genomic_DNA"/>
</dbReference>
<keyword evidence="7" id="KW-1185">Reference proteome</keyword>
<proteinExistence type="predicted"/>
<dbReference type="InterPro" id="IPR003593">
    <property type="entry name" value="AAA+_ATPase"/>
</dbReference>
<dbReference type="PROSITE" id="PS00211">
    <property type="entry name" value="ABC_TRANSPORTER_1"/>
    <property type="match status" value="1"/>
</dbReference>
<dbReference type="InterPro" id="IPR027417">
    <property type="entry name" value="P-loop_NTPase"/>
</dbReference>
<reference evidence="6 7" key="1">
    <citation type="journal article" date="2015" name="Genome Announc.">
        <title>Expanding the biotechnology potential of lactobacilli through comparative genomics of 213 strains and associated genera.</title>
        <authorList>
            <person name="Sun Z."/>
            <person name="Harris H.M."/>
            <person name="McCann A."/>
            <person name="Guo C."/>
            <person name="Argimon S."/>
            <person name="Zhang W."/>
            <person name="Yang X."/>
            <person name="Jeffery I.B."/>
            <person name="Cooney J.C."/>
            <person name="Kagawa T.F."/>
            <person name="Liu W."/>
            <person name="Song Y."/>
            <person name="Salvetti E."/>
            <person name="Wrobel A."/>
            <person name="Rasinkangas P."/>
            <person name="Parkhill J."/>
            <person name="Rea M.C."/>
            <person name="O'Sullivan O."/>
            <person name="Ritari J."/>
            <person name="Douillard F.P."/>
            <person name="Paul Ross R."/>
            <person name="Yang R."/>
            <person name="Briner A.E."/>
            <person name="Felis G.E."/>
            <person name="de Vos W.M."/>
            <person name="Barrangou R."/>
            <person name="Klaenhammer T.R."/>
            <person name="Caufield P.W."/>
            <person name="Cui Y."/>
            <person name="Zhang H."/>
            <person name="O'Toole P.W."/>
        </authorList>
    </citation>
    <scope>NUCLEOTIDE SEQUENCE [LARGE SCALE GENOMIC DNA]</scope>
    <source>
        <strain evidence="6 7">DSM 19674</strain>
    </source>
</reference>
<dbReference type="OrthoDB" id="9760950at2"/>
<dbReference type="PATRIC" id="fig|1423788.3.peg.1561"/>
<dbReference type="AlphaFoldDB" id="A0A0R1KJ68"/>
<dbReference type="InterPro" id="IPR017871">
    <property type="entry name" value="ABC_transporter-like_CS"/>
</dbReference>
<evidence type="ECO:0000256" key="1">
    <source>
        <dbReference type="ARBA" id="ARBA00022737"/>
    </source>
</evidence>
<feature type="region of interest" description="Disordered" evidence="4">
    <location>
        <begin position="192"/>
        <end position="223"/>
    </location>
</feature>
<keyword evidence="2" id="KW-0547">Nucleotide-binding</keyword>
<dbReference type="Gene3D" id="3.40.50.300">
    <property type="entry name" value="P-loop containing nucleotide triphosphate hydrolases"/>
    <property type="match status" value="3"/>
</dbReference>
<protein>
    <recommendedName>
        <fullName evidence="5">ABC transporter domain-containing protein</fullName>
    </recommendedName>
</protein>
<dbReference type="PANTHER" id="PTHR19211">
    <property type="entry name" value="ATP-BINDING TRANSPORT PROTEIN-RELATED"/>
    <property type="match status" value="1"/>
</dbReference>
<evidence type="ECO:0000256" key="2">
    <source>
        <dbReference type="ARBA" id="ARBA00022741"/>
    </source>
</evidence>